<dbReference type="InterPro" id="IPR002509">
    <property type="entry name" value="NODB_dom"/>
</dbReference>
<gene>
    <name evidence="2" type="ORF">SAMN04488024_11852</name>
</gene>
<dbReference type="InterPro" id="IPR045235">
    <property type="entry name" value="PuuE_HpPgdA-like"/>
</dbReference>
<dbReference type="InterPro" id="IPR011330">
    <property type="entry name" value="Glyco_hydro/deAcase_b/a-brl"/>
</dbReference>
<proteinExistence type="predicted"/>
<dbReference type="Gene3D" id="3.20.20.370">
    <property type="entry name" value="Glycoside hydrolase/deacetylase"/>
    <property type="match status" value="1"/>
</dbReference>
<dbReference type="PROSITE" id="PS51677">
    <property type="entry name" value="NODB"/>
    <property type="match status" value="1"/>
</dbReference>
<dbReference type="GO" id="GO:0005975">
    <property type="term" value="P:carbohydrate metabolic process"/>
    <property type="evidence" value="ECO:0007669"/>
    <property type="project" value="InterPro"/>
</dbReference>
<dbReference type="RefSeq" id="WP_090772997.1">
    <property type="nucleotide sequence ID" value="NZ_FMZH01000018.1"/>
</dbReference>
<dbReference type="PANTHER" id="PTHR47561">
    <property type="entry name" value="POLYSACCHARIDE DEACETYLASE FAMILY PROTEIN (AFU_ORTHOLOGUE AFUA_6G05030)"/>
    <property type="match status" value="1"/>
</dbReference>
<accession>A0A1G7CC43</accession>
<evidence type="ECO:0000259" key="1">
    <source>
        <dbReference type="PROSITE" id="PS51677"/>
    </source>
</evidence>
<reference evidence="3" key="1">
    <citation type="submission" date="2016-10" db="EMBL/GenBank/DDBJ databases">
        <authorList>
            <person name="Varghese N."/>
            <person name="Submissions S."/>
        </authorList>
    </citation>
    <scope>NUCLEOTIDE SEQUENCE [LARGE SCALE GENOMIC DNA]</scope>
    <source>
        <strain evidence="3">DSM 18609</strain>
    </source>
</reference>
<feature type="domain" description="NodB homology" evidence="1">
    <location>
        <begin position="19"/>
        <end position="105"/>
    </location>
</feature>
<name>A0A1G7CC43_9SPHI</name>
<evidence type="ECO:0000313" key="3">
    <source>
        <dbReference type="Proteomes" id="UP000199455"/>
    </source>
</evidence>
<dbReference type="Proteomes" id="UP000199455">
    <property type="component" value="Unassembled WGS sequence"/>
</dbReference>
<protein>
    <recommendedName>
        <fullName evidence="1">NodB homology domain-containing protein</fullName>
    </recommendedName>
</protein>
<dbReference type="STRING" id="390242.SAMN04488024_11852"/>
<organism evidence="2 3">
    <name type="scientific">Pedobacter soli</name>
    <dbReference type="NCBI Taxonomy" id="390242"/>
    <lineage>
        <taxon>Bacteria</taxon>
        <taxon>Pseudomonadati</taxon>
        <taxon>Bacteroidota</taxon>
        <taxon>Sphingobacteriia</taxon>
        <taxon>Sphingobacteriales</taxon>
        <taxon>Sphingobacteriaceae</taxon>
        <taxon>Pedobacter</taxon>
    </lineage>
</organism>
<dbReference type="PANTHER" id="PTHR47561:SF1">
    <property type="entry name" value="POLYSACCHARIDE DEACETYLASE FAMILY PROTEIN (AFU_ORTHOLOGUE AFUA_6G05030)"/>
    <property type="match status" value="1"/>
</dbReference>
<dbReference type="SUPFAM" id="SSF88713">
    <property type="entry name" value="Glycoside hydrolase/deacetylase"/>
    <property type="match status" value="1"/>
</dbReference>
<dbReference type="Pfam" id="PF01522">
    <property type="entry name" value="Polysacc_deac_1"/>
    <property type="match status" value="1"/>
</dbReference>
<dbReference type="CDD" id="cd10941">
    <property type="entry name" value="CE4_PuuE_HpPgdA_like_2"/>
    <property type="match status" value="1"/>
</dbReference>
<keyword evidence="3" id="KW-1185">Reference proteome</keyword>
<dbReference type="AlphaFoldDB" id="A0A1G7CC43"/>
<sequence>MVLLSFDIEEFDMPFEYGKTISFEDQISISRVGTIAILDLLDKHQVKATFFCTVTFAENIPDLIKRIVDTGHELASHGYYHSDFKPEHLLQSKLKLEELSGQEIIGYRMARMMPVDEREVEKAGYSYNSSINPTYLPGRYNNFHVSRTYFKQNNVLQLPASVSPWVRFPLFWLSFHNLPLGIYKSLAKWAYQKDHYLNIYFHPWEFTDLNDFERFGFPAYVRKNTGEQMIARMDNFIAYLKGKQYPFGTIQQFLKPLIHDVKKQR</sequence>
<dbReference type="EMBL" id="FMZH01000018">
    <property type="protein sequence ID" value="SDE36296.1"/>
    <property type="molecule type" value="Genomic_DNA"/>
</dbReference>
<evidence type="ECO:0000313" key="2">
    <source>
        <dbReference type="EMBL" id="SDE36296.1"/>
    </source>
</evidence>
<dbReference type="GO" id="GO:0016810">
    <property type="term" value="F:hydrolase activity, acting on carbon-nitrogen (but not peptide) bonds"/>
    <property type="evidence" value="ECO:0007669"/>
    <property type="project" value="InterPro"/>
</dbReference>